<dbReference type="PROSITE" id="PS50011">
    <property type="entry name" value="PROTEIN_KINASE_DOM"/>
    <property type="match status" value="1"/>
</dbReference>
<dbReference type="InterPro" id="IPR011009">
    <property type="entry name" value="Kinase-like_dom_sf"/>
</dbReference>
<reference evidence="2 3" key="1">
    <citation type="journal article" date="2019" name="Nat. Ecol. Evol.">
        <title>Megaphylogeny resolves global patterns of mushroom evolution.</title>
        <authorList>
            <person name="Varga T."/>
            <person name="Krizsan K."/>
            <person name="Foldi C."/>
            <person name="Dima B."/>
            <person name="Sanchez-Garcia M."/>
            <person name="Sanchez-Ramirez S."/>
            <person name="Szollosi G.J."/>
            <person name="Szarkandi J.G."/>
            <person name="Papp V."/>
            <person name="Albert L."/>
            <person name="Andreopoulos W."/>
            <person name="Angelini C."/>
            <person name="Antonin V."/>
            <person name="Barry K.W."/>
            <person name="Bougher N.L."/>
            <person name="Buchanan P."/>
            <person name="Buyck B."/>
            <person name="Bense V."/>
            <person name="Catcheside P."/>
            <person name="Chovatia M."/>
            <person name="Cooper J."/>
            <person name="Damon W."/>
            <person name="Desjardin D."/>
            <person name="Finy P."/>
            <person name="Geml J."/>
            <person name="Haridas S."/>
            <person name="Hughes K."/>
            <person name="Justo A."/>
            <person name="Karasinski D."/>
            <person name="Kautmanova I."/>
            <person name="Kiss B."/>
            <person name="Kocsube S."/>
            <person name="Kotiranta H."/>
            <person name="LaButti K.M."/>
            <person name="Lechner B.E."/>
            <person name="Liimatainen K."/>
            <person name="Lipzen A."/>
            <person name="Lukacs Z."/>
            <person name="Mihaltcheva S."/>
            <person name="Morgado L.N."/>
            <person name="Niskanen T."/>
            <person name="Noordeloos M.E."/>
            <person name="Ohm R.A."/>
            <person name="Ortiz-Santana B."/>
            <person name="Ovrebo C."/>
            <person name="Racz N."/>
            <person name="Riley R."/>
            <person name="Savchenko A."/>
            <person name="Shiryaev A."/>
            <person name="Soop K."/>
            <person name="Spirin V."/>
            <person name="Szebenyi C."/>
            <person name="Tomsovsky M."/>
            <person name="Tulloss R.E."/>
            <person name="Uehling J."/>
            <person name="Grigoriev I.V."/>
            <person name="Vagvolgyi C."/>
            <person name="Papp T."/>
            <person name="Martin F.M."/>
            <person name="Miettinen O."/>
            <person name="Hibbett D.S."/>
            <person name="Nagy L.G."/>
        </authorList>
    </citation>
    <scope>NUCLEOTIDE SEQUENCE [LARGE SCALE GENOMIC DNA]</scope>
    <source>
        <strain evidence="2 3">CBS 309.79</strain>
    </source>
</reference>
<dbReference type="Gene3D" id="1.10.510.10">
    <property type="entry name" value="Transferase(Phosphotransferase) domain 1"/>
    <property type="match status" value="1"/>
</dbReference>
<dbReference type="InterPro" id="IPR000719">
    <property type="entry name" value="Prot_kinase_dom"/>
</dbReference>
<protein>
    <recommendedName>
        <fullName evidence="1">Protein kinase domain-containing protein</fullName>
    </recommendedName>
</protein>
<dbReference type="GO" id="GO:0004672">
    <property type="term" value="F:protein kinase activity"/>
    <property type="evidence" value="ECO:0007669"/>
    <property type="project" value="InterPro"/>
</dbReference>
<dbReference type="EMBL" id="ML178827">
    <property type="protein sequence ID" value="TFL00792.1"/>
    <property type="molecule type" value="Genomic_DNA"/>
</dbReference>
<evidence type="ECO:0000259" key="1">
    <source>
        <dbReference type="PROSITE" id="PS50011"/>
    </source>
</evidence>
<accession>A0A5C3QGF7</accession>
<organism evidence="2 3">
    <name type="scientific">Pterulicium gracile</name>
    <dbReference type="NCBI Taxonomy" id="1884261"/>
    <lineage>
        <taxon>Eukaryota</taxon>
        <taxon>Fungi</taxon>
        <taxon>Dikarya</taxon>
        <taxon>Basidiomycota</taxon>
        <taxon>Agaricomycotina</taxon>
        <taxon>Agaricomycetes</taxon>
        <taxon>Agaricomycetidae</taxon>
        <taxon>Agaricales</taxon>
        <taxon>Pleurotineae</taxon>
        <taxon>Pterulaceae</taxon>
        <taxon>Pterulicium</taxon>
    </lineage>
</organism>
<name>A0A5C3QGF7_9AGAR</name>
<dbReference type="AlphaFoldDB" id="A0A5C3QGF7"/>
<dbReference type="SUPFAM" id="SSF56112">
    <property type="entry name" value="Protein kinase-like (PK-like)"/>
    <property type="match status" value="1"/>
</dbReference>
<feature type="domain" description="Protein kinase" evidence="1">
    <location>
        <begin position="1"/>
        <end position="120"/>
    </location>
</feature>
<sequence>MASPTPYTACLYFQQHVIKITLEDEWITTGGLLERALQSQQFQYTIRWPEDYDGQKVVFIAKQLRTAVAFLHTHRIAHLNIKQDNIVINEAGVLTLVDYSTARFITTEEPLIESAVGTMG</sequence>
<dbReference type="GO" id="GO:0005524">
    <property type="term" value="F:ATP binding"/>
    <property type="evidence" value="ECO:0007669"/>
    <property type="project" value="InterPro"/>
</dbReference>
<keyword evidence="3" id="KW-1185">Reference proteome</keyword>
<gene>
    <name evidence="2" type="ORF">BDV98DRAFT_593658</name>
</gene>
<dbReference type="Proteomes" id="UP000305067">
    <property type="component" value="Unassembled WGS sequence"/>
</dbReference>
<dbReference type="STRING" id="1884261.A0A5C3QGF7"/>
<evidence type="ECO:0000313" key="2">
    <source>
        <dbReference type="EMBL" id="TFL00792.1"/>
    </source>
</evidence>
<evidence type="ECO:0000313" key="3">
    <source>
        <dbReference type="Proteomes" id="UP000305067"/>
    </source>
</evidence>
<dbReference type="OrthoDB" id="4062651at2759"/>
<proteinExistence type="predicted"/>
<dbReference type="Pfam" id="PF00069">
    <property type="entry name" value="Pkinase"/>
    <property type="match status" value="1"/>
</dbReference>